<evidence type="ECO:0000313" key="3">
    <source>
        <dbReference type="Proteomes" id="UP000324222"/>
    </source>
</evidence>
<accession>A0A5B7EPR5</accession>
<dbReference type="EMBL" id="VSRR010003234">
    <property type="protein sequence ID" value="MPC35267.1"/>
    <property type="molecule type" value="Genomic_DNA"/>
</dbReference>
<organism evidence="2 3">
    <name type="scientific">Portunus trituberculatus</name>
    <name type="common">Swimming crab</name>
    <name type="synonym">Neptunus trituberculatus</name>
    <dbReference type="NCBI Taxonomy" id="210409"/>
    <lineage>
        <taxon>Eukaryota</taxon>
        <taxon>Metazoa</taxon>
        <taxon>Ecdysozoa</taxon>
        <taxon>Arthropoda</taxon>
        <taxon>Crustacea</taxon>
        <taxon>Multicrustacea</taxon>
        <taxon>Malacostraca</taxon>
        <taxon>Eumalacostraca</taxon>
        <taxon>Eucarida</taxon>
        <taxon>Decapoda</taxon>
        <taxon>Pleocyemata</taxon>
        <taxon>Brachyura</taxon>
        <taxon>Eubrachyura</taxon>
        <taxon>Portunoidea</taxon>
        <taxon>Portunidae</taxon>
        <taxon>Portuninae</taxon>
        <taxon>Portunus</taxon>
    </lineage>
</organism>
<name>A0A5B7EPR5_PORTR</name>
<feature type="compositionally biased region" description="Low complexity" evidence="1">
    <location>
        <begin position="52"/>
        <end position="75"/>
    </location>
</feature>
<evidence type="ECO:0000256" key="1">
    <source>
        <dbReference type="SAM" id="MobiDB-lite"/>
    </source>
</evidence>
<reference evidence="2 3" key="1">
    <citation type="submission" date="2019-05" db="EMBL/GenBank/DDBJ databases">
        <title>Another draft genome of Portunus trituberculatus and its Hox gene families provides insights of decapod evolution.</title>
        <authorList>
            <person name="Jeong J.-H."/>
            <person name="Song I."/>
            <person name="Kim S."/>
            <person name="Choi T."/>
            <person name="Kim D."/>
            <person name="Ryu S."/>
            <person name="Kim W."/>
        </authorList>
    </citation>
    <scope>NUCLEOTIDE SEQUENCE [LARGE SCALE GENOMIC DNA]</scope>
    <source>
        <tissue evidence="2">Muscle</tissue>
    </source>
</reference>
<dbReference type="AlphaFoldDB" id="A0A5B7EPR5"/>
<dbReference type="Proteomes" id="UP000324222">
    <property type="component" value="Unassembled WGS sequence"/>
</dbReference>
<gene>
    <name evidence="2" type="ORF">E2C01_028687</name>
</gene>
<proteinExistence type="predicted"/>
<sequence length="113" mass="11841">MSLVLGKCSEVTLVSASLPDGVPECRPKGDASNSCLLPHSNTKAYKFNAYTSTSSFSSSSSSFYSSFSSSSSSSSQPHTTLGFINPFLFFGENLEDGLPGLVLRGSATQLLPS</sequence>
<evidence type="ECO:0000313" key="2">
    <source>
        <dbReference type="EMBL" id="MPC35267.1"/>
    </source>
</evidence>
<keyword evidence="3" id="KW-1185">Reference proteome</keyword>
<comment type="caution">
    <text evidence="2">The sequence shown here is derived from an EMBL/GenBank/DDBJ whole genome shotgun (WGS) entry which is preliminary data.</text>
</comment>
<feature type="region of interest" description="Disordered" evidence="1">
    <location>
        <begin position="52"/>
        <end position="78"/>
    </location>
</feature>
<protein>
    <submittedName>
        <fullName evidence="2">Uncharacterized protein</fullName>
    </submittedName>
</protein>